<keyword evidence="1" id="KW-0597">Phosphoprotein</keyword>
<evidence type="ECO:0000313" key="4">
    <source>
        <dbReference type="Proteomes" id="UP000184543"/>
    </source>
</evidence>
<organism evidence="3 4">
    <name type="scientific">Pseudozobellia thermophila</name>
    <dbReference type="NCBI Taxonomy" id="192903"/>
    <lineage>
        <taxon>Bacteria</taxon>
        <taxon>Pseudomonadati</taxon>
        <taxon>Bacteroidota</taxon>
        <taxon>Flavobacteriia</taxon>
        <taxon>Flavobacteriales</taxon>
        <taxon>Flavobacteriaceae</taxon>
        <taxon>Pseudozobellia</taxon>
    </lineage>
</organism>
<dbReference type="EMBL" id="FQYU01000001">
    <property type="protein sequence ID" value="SHI39621.1"/>
    <property type="molecule type" value="Genomic_DNA"/>
</dbReference>
<dbReference type="OrthoDB" id="673128at2"/>
<proteinExistence type="predicted"/>
<evidence type="ECO:0000313" key="3">
    <source>
        <dbReference type="EMBL" id="SHI39621.1"/>
    </source>
</evidence>
<dbReference type="RefSeq" id="WP_072986964.1">
    <property type="nucleotide sequence ID" value="NZ_FQYU01000001.1"/>
</dbReference>
<dbReference type="InterPro" id="IPR052893">
    <property type="entry name" value="TCS_response_regulator"/>
</dbReference>
<dbReference type="GO" id="GO:0000160">
    <property type="term" value="P:phosphorelay signal transduction system"/>
    <property type="evidence" value="ECO:0007669"/>
    <property type="project" value="InterPro"/>
</dbReference>
<dbReference type="SMART" id="SM00448">
    <property type="entry name" value="REC"/>
    <property type="match status" value="1"/>
</dbReference>
<feature type="modified residue" description="4-aspartylphosphate" evidence="1">
    <location>
        <position position="66"/>
    </location>
</feature>
<dbReference type="STRING" id="192903.SAMN04488513_101172"/>
<dbReference type="PANTHER" id="PTHR44520:SF2">
    <property type="entry name" value="RESPONSE REGULATOR RCP1"/>
    <property type="match status" value="1"/>
</dbReference>
<protein>
    <submittedName>
        <fullName evidence="3">Response regulator receiver domain-containing protein</fullName>
    </submittedName>
</protein>
<dbReference type="Proteomes" id="UP000184543">
    <property type="component" value="Unassembled WGS sequence"/>
</dbReference>
<evidence type="ECO:0000259" key="2">
    <source>
        <dbReference type="PROSITE" id="PS50110"/>
    </source>
</evidence>
<dbReference type="Gene3D" id="3.40.50.2300">
    <property type="match status" value="1"/>
</dbReference>
<dbReference type="InterPro" id="IPR011006">
    <property type="entry name" value="CheY-like_superfamily"/>
</dbReference>
<dbReference type="SUPFAM" id="SSF52172">
    <property type="entry name" value="CheY-like"/>
    <property type="match status" value="1"/>
</dbReference>
<dbReference type="PROSITE" id="PS50110">
    <property type="entry name" value="RESPONSE_REGULATORY"/>
    <property type="match status" value="1"/>
</dbReference>
<evidence type="ECO:0000256" key="1">
    <source>
        <dbReference type="PROSITE-ProRule" id="PRU00169"/>
    </source>
</evidence>
<accession>A0A1M6AT66</accession>
<reference evidence="4" key="1">
    <citation type="submission" date="2016-11" db="EMBL/GenBank/DDBJ databases">
        <authorList>
            <person name="Varghese N."/>
            <person name="Submissions S."/>
        </authorList>
    </citation>
    <scope>NUCLEOTIDE SEQUENCE [LARGE SCALE GENOMIC DNA]</scope>
    <source>
        <strain evidence="4">DSM 19858</strain>
    </source>
</reference>
<gene>
    <name evidence="3" type="ORF">SAMN04488513_101172</name>
</gene>
<dbReference type="InterPro" id="IPR001789">
    <property type="entry name" value="Sig_transdc_resp-reg_receiver"/>
</dbReference>
<keyword evidence="4" id="KW-1185">Reference proteome</keyword>
<feature type="domain" description="Response regulatory" evidence="2">
    <location>
        <begin position="7"/>
        <end position="136"/>
    </location>
</feature>
<dbReference type="PANTHER" id="PTHR44520">
    <property type="entry name" value="RESPONSE REGULATOR RCP1-RELATED"/>
    <property type="match status" value="1"/>
</dbReference>
<dbReference type="Pfam" id="PF00072">
    <property type="entry name" value="Response_reg"/>
    <property type="match status" value="1"/>
</dbReference>
<name>A0A1M6AT66_9FLAO</name>
<sequence length="138" mass="15867">MRELLTDICIIDDDAISVFGLKRGLKKLYPSKDLDPVVFENGLDALEDFEQRRRDGQKLPTIIFIDLNMPVLGGWEFMDEFSNSHPSKETWPEIFIMSSSINPDDHEKARFYGLEGHYLTKPVNKETLEKVLPKAGRP</sequence>
<dbReference type="AlphaFoldDB" id="A0A1M6AT66"/>